<proteinExistence type="predicted"/>
<organism evidence="1 2">
    <name type="scientific">Deinococcus wulumuqiensis</name>
    <dbReference type="NCBI Taxonomy" id="980427"/>
    <lineage>
        <taxon>Bacteria</taxon>
        <taxon>Thermotogati</taxon>
        <taxon>Deinococcota</taxon>
        <taxon>Deinococci</taxon>
        <taxon>Deinococcales</taxon>
        <taxon>Deinococcaceae</taxon>
        <taxon>Deinococcus</taxon>
    </lineage>
</organism>
<dbReference type="KEGG" id="dwu:DVJ83_15765"/>
<dbReference type="Proteomes" id="UP000253744">
    <property type="component" value="Plasmid pDrdI"/>
</dbReference>
<protein>
    <submittedName>
        <fullName evidence="1">Uncharacterized protein</fullName>
    </submittedName>
</protein>
<reference evidence="1 2" key="1">
    <citation type="submission" date="2018-07" db="EMBL/GenBank/DDBJ databases">
        <title>Complete Genome and Methylome Analysis of Deinococcus wulumuqiensis NEB 479.</title>
        <authorList>
            <person name="Fomenkov A."/>
            <person name="Luyten Y."/>
            <person name="Vincze T."/>
            <person name="Anton B.P."/>
            <person name="Clark T."/>
            <person name="Roberts R.J."/>
            <person name="Morgan R.D."/>
        </authorList>
    </citation>
    <scope>NUCLEOTIDE SEQUENCE [LARGE SCALE GENOMIC DNA]</scope>
    <source>
        <strain evidence="1 2">NEB 479</strain>
        <plasmid evidence="2">Plasmid pdrdi</plasmid>
    </source>
</reference>
<accession>A0A345ILP6</accession>
<keyword evidence="1" id="KW-0614">Plasmid</keyword>
<dbReference type="RefSeq" id="WP_114673275.1">
    <property type="nucleotide sequence ID" value="NZ_CP031163.1"/>
</dbReference>
<sequence length="537" mass="60716">MTTAPVLNAAQQVQLDYQANLQAWETVLAHQRVFEYFLKMCHQFTQKYPFLRLEVDAYKVGQFRPIFGKSETRARIGWMLGDTLLLHADLCEALLWPYLSHIVIEYEYVPGTRFPHRFRADEYEGVGSWSPIALFRLCEQLAPLHVLQFGRGERTISASKTLESLRSTPPPFACWTNEHLHPTEDFAQSHLLSNAVLAFGHGRMGTIDTVCLEVAARYALCSAGYGLLSRPVAKEDEWFHELTAATPSGFKRVLAPTRVQAAVQTVQELQVSGRQLHQYPSTATLPLEERLLVLVERQFPLLSLPEQFAQTLKVSVEVIERTLTELRHAGQVTIHEGSYRVAHTTDAIRDLLQVSDQAWTPTDIIAHFPKLKLSESDVIVSLFTLAMEEQGLQFQVQGQGTGQTTALARLTPEPDTVMNHPEWPTEHQHVLQDTAEPQLLTGAAFKRLLKEKQDAGKRLVVIKRHTIGQEPKYVPFKPKSIQVRSADVMLTDDEGKRAYINFPTKKNGGRFLQTEYGFVSEIMDGEQVSLRSTFAFV</sequence>
<dbReference type="AlphaFoldDB" id="A0A345ILP6"/>
<evidence type="ECO:0000313" key="2">
    <source>
        <dbReference type="Proteomes" id="UP000253744"/>
    </source>
</evidence>
<evidence type="ECO:0000313" key="1">
    <source>
        <dbReference type="EMBL" id="AXH00619.1"/>
    </source>
</evidence>
<dbReference type="EMBL" id="CP031163">
    <property type="protein sequence ID" value="AXH00619.1"/>
    <property type="molecule type" value="Genomic_DNA"/>
</dbReference>
<name>A0A345ILP6_9DEIO</name>
<geneLocation type="plasmid" evidence="2">
    <name>pdrdi</name>
</geneLocation>
<gene>
    <name evidence="1" type="ORF">DVJ83_15765</name>
</gene>